<proteinExistence type="predicted"/>
<name>A0A6C0L234_9ZZZZ</name>
<protein>
    <submittedName>
        <fullName evidence="1">Uncharacterized protein</fullName>
    </submittedName>
</protein>
<sequence>MSIFIFIYKNGEIEQKQTKKEIQIDKTFKLCNYKNNSGFNKLHSFPINSKETNETTNIENCYEVYGKKEGRANSENKYEFPPPIDTELYFGCLCVIKRENDKIVDLTIDEWSNVYDSLFGGFEDIEESDEERSIDSDVYNSDEYTKEGYHKDSFIVEEDELIEEEYDE</sequence>
<dbReference type="EMBL" id="MN741011">
    <property type="protein sequence ID" value="QHU22568.1"/>
    <property type="molecule type" value="Genomic_DNA"/>
</dbReference>
<evidence type="ECO:0000313" key="1">
    <source>
        <dbReference type="EMBL" id="QHU22568.1"/>
    </source>
</evidence>
<organism evidence="1">
    <name type="scientific">viral metagenome</name>
    <dbReference type="NCBI Taxonomy" id="1070528"/>
    <lineage>
        <taxon>unclassified sequences</taxon>
        <taxon>metagenomes</taxon>
        <taxon>organismal metagenomes</taxon>
    </lineage>
</organism>
<reference evidence="1" key="1">
    <citation type="journal article" date="2020" name="Nature">
        <title>Giant virus diversity and host interactions through global metagenomics.</title>
        <authorList>
            <person name="Schulz F."/>
            <person name="Roux S."/>
            <person name="Paez-Espino D."/>
            <person name="Jungbluth S."/>
            <person name="Walsh D.A."/>
            <person name="Denef V.J."/>
            <person name="McMahon K.D."/>
            <person name="Konstantinidis K.T."/>
            <person name="Eloe-Fadrosh E.A."/>
            <person name="Kyrpides N.C."/>
            <person name="Woyke T."/>
        </authorList>
    </citation>
    <scope>NUCLEOTIDE SEQUENCE</scope>
    <source>
        <strain evidence="1">GVMAG-S-ERX555907-102</strain>
    </source>
</reference>
<dbReference type="AlphaFoldDB" id="A0A6C0L234"/>
<accession>A0A6C0L234</accession>